<dbReference type="SMART" id="SM00430">
    <property type="entry name" value="HOLI"/>
    <property type="match status" value="1"/>
</dbReference>
<dbReference type="EMBL" id="JH818915">
    <property type="protein sequence ID" value="EKC28741.1"/>
    <property type="molecule type" value="Genomic_DNA"/>
</dbReference>
<keyword evidence="3" id="KW-0732">Signal</keyword>
<comment type="subcellular location">
    <subcellularLocation>
        <location evidence="1">Membrane</location>
        <topology evidence="1">Single-pass type I membrane protein</topology>
    </subcellularLocation>
</comment>
<sequence length="741" mass="84180">MTFTKGQKSDVAYSLFEGDAHLDSVISFNSHHTLHRRQSGNDNTTSSPTPTGGTTPEFTEQEVSQNHKYYTSTVLRGAADFNSYWDELYDVKHSEPLSGSHRVAVSVPINFNFRFYGHDVSKITIATGGFLYMSPFLHQWLTATQYIAPLMANFDTTLGNESQVLYKDFGHKFVVEWRDIFLQDQNHTEPFSFQTTLHSNGTIYFAYKQIPVEIQSIEKKNHPVKVGVSDAFYIDTIYAVKSQNGSQHRYSDSNEDETERKARMQKVAMNRQMKQKHPQVGEIIIKQEPVSISIEATSSMPDTQSGGDEKTTFPTVAFGNSQPLILPTLTPDTVPKDPKMYRILKTEEKMLVEELSVAYVETLGGFANETHVNKEESYSSADELVNNSEIAVRRLIKFVKKIAQFRGMSQENQVACLKSCVLNALLLRSVNFYDAENDAWKTPTGSIPTSVLKHATGFNDLHDAHTSYCAGLKKLTRDDSNIMALIQTITVFNPDGQNLENRQTISDIQDQFIQLLRHYLESEYDFFSHFSVLLTRRLNEGVQRRTIYEYHRVEVDFTRIQSNSVVILEPLTTCNIAKDCFTCLSQDDNFDCKWCQKVRRCSDGIDWLRQEWRDQGCEIQGFDQLSRCGMTSTSSVPWTTKRPTDSIQPDCSSSRSNCSYRESQKGASNATIAGVVVAVLILVLLIVGGVWFFYAYTHPTSASGQWMINHRPSEMKAKMNKMKFWKRDTASGEKYRVESTA</sequence>
<evidence type="ECO:0000256" key="6">
    <source>
        <dbReference type="ARBA" id="ARBA00023163"/>
    </source>
</evidence>
<dbReference type="GO" id="GO:0016020">
    <property type="term" value="C:membrane"/>
    <property type="evidence" value="ECO:0007669"/>
    <property type="project" value="UniProtKB-SubCell"/>
</dbReference>
<evidence type="ECO:0000313" key="10">
    <source>
        <dbReference type="EMBL" id="EKC28741.1"/>
    </source>
</evidence>
<dbReference type="Pfam" id="PF00104">
    <property type="entry name" value="Hormone_recep"/>
    <property type="match status" value="1"/>
</dbReference>
<evidence type="ECO:0000256" key="2">
    <source>
        <dbReference type="ARBA" id="ARBA00022692"/>
    </source>
</evidence>
<dbReference type="PROSITE" id="PS51843">
    <property type="entry name" value="NR_LBD"/>
    <property type="match status" value="1"/>
</dbReference>
<feature type="transmembrane region" description="Helical" evidence="9">
    <location>
        <begin position="672"/>
        <end position="696"/>
    </location>
</feature>
<dbReference type="PANTHER" id="PTHR13055:SF12">
    <property type="entry name" value="LD40707P"/>
    <property type="match status" value="1"/>
</dbReference>
<protein>
    <submittedName>
        <fullName evidence="10">Plexin domain-containing protein 2</fullName>
    </submittedName>
</protein>
<organism evidence="10">
    <name type="scientific">Magallana gigas</name>
    <name type="common">Pacific oyster</name>
    <name type="synonym">Crassostrea gigas</name>
    <dbReference type="NCBI Taxonomy" id="29159"/>
    <lineage>
        <taxon>Eukaryota</taxon>
        <taxon>Metazoa</taxon>
        <taxon>Spiralia</taxon>
        <taxon>Lophotrochozoa</taxon>
        <taxon>Mollusca</taxon>
        <taxon>Bivalvia</taxon>
        <taxon>Autobranchia</taxon>
        <taxon>Pteriomorphia</taxon>
        <taxon>Ostreida</taxon>
        <taxon>Ostreoidea</taxon>
        <taxon>Ostreidae</taxon>
        <taxon>Magallana</taxon>
    </lineage>
</organism>
<keyword evidence="9" id="KW-0472">Membrane</keyword>
<dbReference type="InterPro" id="IPR000536">
    <property type="entry name" value="Nucl_hrmn_rcpt_lig-bd"/>
</dbReference>
<feature type="compositionally biased region" description="Low complexity" evidence="8">
    <location>
        <begin position="44"/>
        <end position="56"/>
    </location>
</feature>
<reference evidence="10" key="1">
    <citation type="journal article" date="2012" name="Nature">
        <title>The oyster genome reveals stress adaptation and complexity of shell formation.</title>
        <authorList>
            <person name="Zhang G."/>
            <person name="Fang X."/>
            <person name="Guo X."/>
            <person name="Li L."/>
            <person name="Luo R."/>
            <person name="Xu F."/>
            <person name="Yang P."/>
            <person name="Zhang L."/>
            <person name="Wang X."/>
            <person name="Qi H."/>
            <person name="Xiong Z."/>
            <person name="Que H."/>
            <person name="Xie Y."/>
            <person name="Holland P.W."/>
            <person name="Paps J."/>
            <person name="Zhu Y."/>
            <person name="Wu F."/>
            <person name="Chen Y."/>
            <person name="Wang J."/>
            <person name="Peng C."/>
            <person name="Meng J."/>
            <person name="Yang L."/>
            <person name="Liu J."/>
            <person name="Wen B."/>
            <person name="Zhang N."/>
            <person name="Huang Z."/>
            <person name="Zhu Q."/>
            <person name="Feng Y."/>
            <person name="Mount A."/>
            <person name="Hedgecock D."/>
            <person name="Xu Z."/>
            <person name="Liu Y."/>
            <person name="Domazet-Loso T."/>
            <person name="Du Y."/>
            <person name="Sun X."/>
            <person name="Zhang S."/>
            <person name="Liu B."/>
            <person name="Cheng P."/>
            <person name="Jiang X."/>
            <person name="Li J."/>
            <person name="Fan D."/>
            <person name="Wang W."/>
            <person name="Fu W."/>
            <person name="Wang T."/>
            <person name="Wang B."/>
            <person name="Zhang J."/>
            <person name="Peng Z."/>
            <person name="Li Y."/>
            <person name="Li N."/>
            <person name="Wang J."/>
            <person name="Chen M."/>
            <person name="He Y."/>
            <person name="Tan F."/>
            <person name="Song X."/>
            <person name="Zheng Q."/>
            <person name="Huang R."/>
            <person name="Yang H."/>
            <person name="Du X."/>
            <person name="Chen L."/>
            <person name="Yang M."/>
            <person name="Gaffney P.M."/>
            <person name="Wang S."/>
            <person name="Luo L."/>
            <person name="She Z."/>
            <person name="Ming Y."/>
            <person name="Huang W."/>
            <person name="Zhang S."/>
            <person name="Huang B."/>
            <person name="Zhang Y."/>
            <person name="Qu T."/>
            <person name="Ni P."/>
            <person name="Miao G."/>
            <person name="Wang J."/>
            <person name="Wang Q."/>
            <person name="Steinberg C.E."/>
            <person name="Wang H."/>
            <person name="Li N."/>
            <person name="Qian L."/>
            <person name="Zhang G."/>
            <person name="Li Y."/>
            <person name="Yang H."/>
            <person name="Liu X."/>
            <person name="Wang J."/>
            <person name="Yin Y."/>
            <person name="Wang J."/>
        </authorList>
    </citation>
    <scope>NUCLEOTIDE SEQUENCE [LARGE SCALE GENOMIC DNA]</scope>
    <source>
        <strain evidence="10">05x7-T-G4-1.051#20</strain>
    </source>
</reference>
<dbReference type="InterPro" id="IPR035500">
    <property type="entry name" value="NHR-like_dom_sf"/>
</dbReference>
<dbReference type="InParanoid" id="K1R4B8"/>
<gene>
    <name evidence="10" type="ORF">CGI_10023509</name>
</gene>
<keyword evidence="2 9" id="KW-0812">Transmembrane</keyword>
<name>K1R4B8_MAGGI</name>
<dbReference type="InterPro" id="IPR031152">
    <property type="entry name" value="PLXDC"/>
</dbReference>
<keyword evidence="7" id="KW-0675">Receptor</keyword>
<accession>K1R4B8</accession>
<dbReference type="SUPFAM" id="SSF48508">
    <property type="entry name" value="Nuclear receptor ligand-binding domain"/>
    <property type="match status" value="1"/>
</dbReference>
<keyword evidence="4 9" id="KW-1133">Transmembrane helix</keyword>
<dbReference type="HOGENOM" id="CLU_374792_0_0_1"/>
<dbReference type="AlphaFoldDB" id="K1R4B8"/>
<evidence type="ECO:0000256" key="1">
    <source>
        <dbReference type="ARBA" id="ARBA00004479"/>
    </source>
</evidence>
<evidence type="ECO:0000256" key="3">
    <source>
        <dbReference type="ARBA" id="ARBA00022729"/>
    </source>
</evidence>
<dbReference type="Gene3D" id="1.10.565.10">
    <property type="entry name" value="Retinoid X Receptor"/>
    <property type="match status" value="1"/>
</dbReference>
<keyword evidence="5" id="KW-0805">Transcription regulation</keyword>
<evidence type="ECO:0000256" key="4">
    <source>
        <dbReference type="ARBA" id="ARBA00022989"/>
    </source>
</evidence>
<evidence type="ECO:0000256" key="7">
    <source>
        <dbReference type="ARBA" id="ARBA00023170"/>
    </source>
</evidence>
<proteinExistence type="predicted"/>
<evidence type="ECO:0000256" key="5">
    <source>
        <dbReference type="ARBA" id="ARBA00023015"/>
    </source>
</evidence>
<feature type="region of interest" description="Disordered" evidence="8">
    <location>
        <begin position="33"/>
        <end position="63"/>
    </location>
</feature>
<evidence type="ECO:0000256" key="9">
    <source>
        <dbReference type="SAM" id="Phobius"/>
    </source>
</evidence>
<keyword evidence="6" id="KW-0804">Transcription</keyword>
<dbReference type="PANTHER" id="PTHR13055">
    <property type="entry name" value="TUMOR ENDOTHELIAL MARKER 7 RELATED"/>
    <property type="match status" value="1"/>
</dbReference>
<evidence type="ECO:0000256" key="8">
    <source>
        <dbReference type="SAM" id="MobiDB-lite"/>
    </source>
</evidence>